<accession>A0A4Y9QU17</accession>
<comment type="caution">
    <text evidence="1">The sequence shown here is derived from an EMBL/GenBank/DDBJ whole genome shotgun (WGS) entry which is preliminary data.</text>
</comment>
<evidence type="ECO:0000313" key="2">
    <source>
        <dbReference type="Proteomes" id="UP000297647"/>
    </source>
</evidence>
<reference evidence="1 2" key="1">
    <citation type="submission" date="2019-03" db="EMBL/GenBank/DDBJ databases">
        <title>Algoriphagus sp. nov, a new strain isolated from root system soil of mangrove plant Kandelia.</title>
        <authorList>
            <person name="Yin Q."/>
            <person name="Wang K."/>
            <person name="Song Z."/>
        </authorList>
    </citation>
    <scope>NUCLEOTIDE SEQUENCE [LARGE SCALE GENOMIC DNA]</scope>
    <source>
        <strain evidence="1 2">XY-J91</strain>
    </source>
</reference>
<protein>
    <recommendedName>
        <fullName evidence="3">Secretin/TonB short N-terminal domain-containing protein</fullName>
    </recommendedName>
</protein>
<organism evidence="1 2">
    <name type="scientific">Algoriphagus kandeliae</name>
    <dbReference type="NCBI Taxonomy" id="2562278"/>
    <lineage>
        <taxon>Bacteria</taxon>
        <taxon>Pseudomonadati</taxon>
        <taxon>Bacteroidota</taxon>
        <taxon>Cytophagia</taxon>
        <taxon>Cytophagales</taxon>
        <taxon>Cyclobacteriaceae</taxon>
        <taxon>Algoriphagus</taxon>
    </lineage>
</organism>
<name>A0A4Y9QU17_9BACT</name>
<dbReference type="RefSeq" id="WP_135072751.1">
    <property type="nucleotide sequence ID" value="NZ_SPSB01000002.1"/>
</dbReference>
<sequence length="551" mass="61191">MRKILFYISTFLLFSFNIHSEENRLLEKEISIKVENERLDDFLNRLSQEVGGFFSYSPSAIDISQRITGDFTDKSCREILETVFQGKIKYKQKGNYIILSPAPAPEKEITISGYLVDESSGERIRNATVYDPITLKSSTTDEFGFFEIALKNPTGEDFELIINQERYTDTLLVDQKRSSFKRIFLRKETAETLTKPMKDFLQWAKESIGVKNSKNVRDTLSRNFQFSILPFLGTNHKLSGSVVNDYSINLFGGYSAGTNKFELGGLFNLDRGQVSGVQIAGLINQVGGSVKGFQIAGLANVNLDSLSGFQGAGLTNFTLRDVKGVQASPLLNISGGSINGFQASALANYTHKHVKGVQAGILGNIAGGYVEGFQFGLFNYADSVNGASIGLLSFVRKGYHTIEIGADEIYPINIGLRTGTRGFYNILSAGIRPEKADSTTWSFGYGIGTSPRLGKKTYLNFELNTSQMNKGKVLATNLINRIYLGIDYQLAKGVGIYGGPSFNIRIFDTSFDDHPETFAYFNPRVFGRKSIENLNLGQEIWWGFRAGIRFF</sequence>
<proteinExistence type="predicted"/>
<dbReference type="OrthoDB" id="5505971at2"/>
<keyword evidence="2" id="KW-1185">Reference proteome</keyword>
<evidence type="ECO:0000313" key="1">
    <source>
        <dbReference type="EMBL" id="TFV96094.1"/>
    </source>
</evidence>
<dbReference type="Proteomes" id="UP000297647">
    <property type="component" value="Unassembled WGS sequence"/>
</dbReference>
<dbReference type="AlphaFoldDB" id="A0A4Y9QU17"/>
<gene>
    <name evidence="1" type="ORF">E4S40_07665</name>
</gene>
<evidence type="ECO:0008006" key="3">
    <source>
        <dbReference type="Google" id="ProtNLM"/>
    </source>
</evidence>
<dbReference type="EMBL" id="SPSB01000002">
    <property type="protein sequence ID" value="TFV96094.1"/>
    <property type="molecule type" value="Genomic_DNA"/>
</dbReference>